<reference evidence="3" key="1">
    <citation type="journal article" date="2019" name="Int. J. Syst. Evol. Microbiol.">
        <title>The Global Catalogue of Microorganisms (GCM) 10K type strain sequencing project: providing services to taxonomists for standard genome sequencing and annotation.</title>
        <authorList>
            <consortium name="The Broad Institute Genomics Platform"/>
            <consortium name="The Broad Institute Genome Sequencing Center for Infectious Disease"/>
            <person name="Wu L."/>
            <person name="Ma J."/>
        </authorList>
    </citation>
    <scope>NUCLEOTIDE SEQUENCE [LARGE SCALE GENOMIC DNA]</scope>
    <source>
        <strain evidence="3">JCM 4586</strain>
    </source>
</reference>
<comment type="caution">
    <text evidence="2">The sequence shown here is derived from an EMBL/GenBank/DDBJ whole genome shotgun (WGS) entry which is preliminary data.</text>
</comment>
<gene>
    <name evidence="2" type="ORF">GCM10010324_68290</name>
</gene>
<dbReference type="Proteomes" id="UP000659223">
    <property type="component" value="Unassembled WGS sequence"/>
</dbReference>
<sequence>MFEEREGPDLPHCFQDELYGFPPSRGTAPGKARDAYQRRHGEKGDGPERIGHQPHVRTPESRLFFSPVLFRQRVAHFVTQPPLHVPPGFFVGSAVG</sequence>
<evidence type="ECO:0000256" key="1">
    <source>
        <dbReference type="SAM" id="MobiDB-lite"/>
    </source>
</evidence>
<name>A0ABQ2ZGD6_9ACTN</name>
<evidence type="ECO:0000313" key="2">
    <source>
        <dbReference type="EMBL" id="GGY11865.1"/>
    </source>
</evidence>
<keyword evidence="3" id="KW-1185">Reference proteome</keyword>
<protein>
    <submittedName>
        <fullName evidence="2">Uncharacterized protein</fullName>
    </submittedName>
</protein>
<evidence type="ECO:0000313" key="3">
    <source>
        <dbReference type="Proteomes" id="UP000659223"/>
    </source>
</evidence>
<feature type="region of interest" description="Disordered" evidence="1">
    <location>
        <begin position="20"/>
        <end position="57"/>
    </location>
</feature>
<feature type="compositionally biased region" description="Basic and acidic residues" evidence="1">
    <location>
        <begin position="31"/>
        <end position="51"/>
    </location>
</feature>
<proteinExistence type="predicted"/>
<dbReference type="EMBL" id="BMUT01000027">
    <property type="protein sequence ID" value="GGY11865.1"/>
    <property type="molecule type" value="Genomic_DNA"/>
</dbReference>
<accession>A0ABQ2ZGD6</accession>
<organism evidence="2 3">
    <name type="scientific">Streptomyces hiroshimensis</name>
    <dbReference type="NCBI Taxonomy" id="66424"/>
    <lineage>
        <taxon>Bacteria</taxon>
        <taxon>Bacillati</taxon>
        <taxon>Actinomycetota</taxon>
        <taxon>Actinomycetes</taxon>
        <taxon>Kitasatosporales</taxon>
        <taxon>Streptomycetaceae</taxon>
        <taxon>Streptomyces</taxon>
    </lineage>
</organism>